<sequence length="316" mass="35627">MRWNFRQSGRIDQDVVSTHHRLGELSLFSNEGLAQLIDLYPASAIVVETGGGNCDDRRLDDRRLGTIGNASGSQVLTMLREGDFSIILKDVAQHSRPLRRVLIRLNQEMTECSESMRICNFGGDLHLTSPGMQSPLRCDTDPVVRWQIAGNQTLVNYPDDVINRDEHIERILQHDRDVAYRTPLINKPSKNDSGWESSVHAGSMQSVMQATPHQVVQNDQVGVTLITRYQTQTSINRDDGLLSNQWLRRFEAFGLSGQPDGQHDDRHKFARRTIASFVRRKAKQQAPRVDDISFSLDSLIAESPETPTSKQPQLAC</sequence>
<gene>
    <name evidence="1" type="ORF">LF1_34530</name>
</gene>
<reference evidence="1 2" key="1">
    <citation type="submission" date="2019-08" db="EMBL/GenBank/DDBJ databases">
        <title>Deep-cultivation of Planctomycetes and their phenomic and genomic characterization uncovers novel biology.</title>
        <authorList>
            <person name="Wiegand S."/>
            <person name="Jogler M."/>
            <person name="Boedeker C."/>
            <person name="Pinto D."/>
            <person name="Vollmers J."/>
            <person name="Rivas-Marin E."/>
            <person name="Kohn T."/>
            <person name="Peeters S.H."/>
            <person name="Heuer A."/>
            <person name="Rast P."/>
            <person name="Oberbeckmann S."/>
            <person name="Bunk B."/>
            <person name="Jeske O."/>
            <person name="Meyerdierks A."/>
            <person name="Storesund J.E."/>
            <person name="Kallscheuer N."/>
            <person name="Luecker S."/>
            <person name="Lage O.M."/>
            <person name="Pohl T."/>
            <person name="Merkel B.J."/>
            <person name="Hornburger P."/>
            <person name="Mueller R.-W."/>
            <person name="Bruemmer F."/>
            <person name="Labrenz M."/>
            <person name="Spormann A.M."/>
            <person name="Op Den Camp H."/>
            <person name="Overmann J."/>
            <person name="Amann R."/>
            <person name="Jetten M.S.M."/>
            <person name="Mascher T."/>
            <person name="Medema M.H."/>
            <person name="Devos D.P."/>
            <person name="Kaster A.-K."/>
            <person name="Ovreas L."/>
            <person name="Rohde M."/>
            <person name="Galperin M.Y."/>
            <person name="Jogler C."/>
        </authorList>
    </citation>
    <scope>NUCLEOTIDE SEQUENCE [LARGE SCALE GENOMIC DNA]</scope>
    <source>
        <strain evidence="1 2">LF1</strain>
    </source>
</reference>
<comment type="caution">
    <text evidence="1">The sequence shown here is derived from an EMBL/GenBank/DDBJ whole genome shotgun (WGS) entry which is preliminary data.</text>
</comment>
<protein>
    <submittedName>
        <fullName evidence="1">Uncharacterized protein</fullName>
    </submittedName>
</protein>
<organism evidence="1 2">
    <name type="scientific">Rubripirellula obstinata</name>
    <dbReference type="NCBI Taxonomy" id="406547"/>
    <lineage>
        <taxon>Bacteria</taxon>
        <taxon>Pseudomonadati</taxon>
        <taxon>Planctomycetota</taxon>
        <taxon>Planctomycetia</taxon>
        <taxon>Pirellulales</taxon>
        <taxon>Pirellulaceae</taxon>
        <taxon>Rubripirellula</taxon>
    </lineage>
</organism>
<evidence type="ECO:0000313" key="2">
    <source>
        <dbReference type="Proteomes" id="UP000322699"/>
    </source>
</evidence>
<dbReference type="Proteomes" id="UP000322699">
    <property type="component" value="Unassembled WGS sequence"/>
</dbReference>
<accession>A0A5B1CKS3</accession>
<name>A0A5B1CKS3_9BACT</name>
<evidence type="ECO:0000313" key="1">
    <source>
        <dbReference type="EMBL" id="KAA1260911.1"/>
    </source>
</evidence>
<dbReference type="EMBL" id="VRLW01000001">
    <property type="protein sequence ID" value="KAA1260911.1"/>
    <property type="molecule type" value="Genomic_DNA"/>
</dbReference>
<dbReference type="AlphaFoldDB" id="A0A5B1CKS3"/>
<proteinExistence type="predicted"/>
<keyword evidence="2" id="KW-1185">Reference proteome</keyword>